<dbReference type="InterPro" id="IPR006594">
    <property type="entry name" value="LisH"/>
</dbReference>
<dbReference type="PROSITE" id="PS51867">
    <property type="entry name" value="ZF_RING_GID"/>
    <property type="match status" value="1"/>
</dbReference>
<dbReference type="GO" id="GO:0005737">
    <property type="term" value="C:cytoplasm"/>
    <property type="evidence" value="ECO:0007669"/>
    <property type="project" value="UniProtKB-SubCell"/>
</dbReference>
<dbReference type="InterPro" id="IPR006595">
    <property type="entry name" value="CTLH_C"/>
</dbReference>
<keyword evidence="4 8" id="KW-0863">Zinc-finger</keyword>
<organism evidence="12 13">
    <name type="scientific">Canis lupus familiaris</name>
    <name type="common">Dog</name>
    <name type="synonym">Canis familiaris</name>
    <dbReference type="NCBI Taxonomy" id="9615"/>
    <lineage>
        <taxon>Eukaryota</taxon>
        <taxon>Metazoa</taxon>
        <taxon>Chordata</taxon>
        <taxon>Craniata</taxon>
        <taxon>Vertebrata</taxon>
        <taxon>Euteleostomi</taxon>
        <taxon>Mammalia</taxon>
        <taxon>Eutheria</taxon>
        <taxon>Laurasiatheria</taxon>
        <taxon>Carnivora</taxon>
        <taxon>Caniformia</taxon>
        <taxon>Canidae</taxon>
        <taxon>Canis</taxon>
    </lineage>
</organism>
<reference evidence="12" key="2">
    <citation type="submission" date="2025-08" db="UniProtKB">
        <authorList>
            <consortium name="Ensembl"/>
        </authorList>
    </citation>
    <scope>IDENTIFICATION</scope>
</reference>
<dbReference type="Pfam" id="PF13445">
    <property type="entry name" value="zf-RING_UBOX"/>
    <property type="match status" value="1"/>
</dbReference>
<dbReference type="SUPFAM" id="SSF57850">
    <property type="entry name" value="RING/U-box"/>
    <property type="match status" value="1"/>
</dbReference>
<evidence type="ECO:0000256" key="2">
    <source>
        <dbReference type="ARBA" id="ARBA00022490"/>
    </source>
</evidence>
<dbReference type="InterPro" id="IPR013144">
    <property type="entry name" value="CRA_dom"/>
</dbReference>
<evidence type="ECO:0000313" key="13">
    <source>
        <dbReference type="Proteomes" id="UP000694542"/>
    </source>
</evidence>
<evidence type="ECO:0000256" key="1">
    <source>
        <dbReference type="ARBA" id="ARBA00004496"/>
    </source>
</evidence>
<comment type="function">
    <text evidence="6">Core component of the CTLH E3 ubiquitin-protein ligase complex that selectively accepts ubiquitin from UBE2H and mediates ubiquitination and subsequent proteasomal degradation of the transcription factor HBP1. MAEA and RMND5A are both required for catalytic activity of the CTLH E3 ubiquitin-protein ligase complex. Catalytic activity of the complex is required for normal cell proliferation. The CTLH E3 ubiquitin-protein ligase complex is not required for the degradation of enzymes involved in gluconeogenesis, such as FBP1.</text>
</comment>
<feature type="compositionally biased region" description="Pro residues" evidence="9">
    <location>
        <begin position="225"/>
        <end position="236"/>
    </location>
</feature>
<gene>
    <name evidence="12" type="primary">RMND5B</name>
</gene>
<accession>A0A8C0S8P4</accession>
<dbReference type="OrthoDB" id="1933281at2759"/>
<proteinExistence type="predicted"/>
<evidence type="ECO:0000256" key="5">
    <source>
        <dbReference type="ARBA" id="ARBA00022833"/>
    </source>
</evidence>
<evidence type="ECO:0000256" key="3">
    <source>
        <dbReference type="ARBA" id="ARBA00022723"/>
    </source>
</evidence>
<evidence type="ECO:0000259" key="10">
    <source>
        <dbReference type="PROSITE" id="PS50897"/>
    </source>
</evidence>
<dbReference type="SMART" id="SM00667">
    <property type="entry name" value="LisH"/>
    <property type="match status" value="1"/>
</dbReference>
<comment type="subcellular location">
    <subcellularLocation>
        <location evidence="1">Cytoplasm</location>
    </subcellularLocation>
</comment>
<dbReference type="InterPro" id="IPR045098">
    <property type="entry name" value="Fyv10_fam"/>
</dbReference>
<dbReference type="PROSITE" id="PS50897">
    <property type="entry name" value="CTLH"/>
    <property type="match status" value="1"/>
</dbReference>
<evidence type="ECO:0000256" key="7">
    <source>
        <dbReference type="ARBA" id="ARBA00063944"/>
    </source>
</evidence>
<feature type="domain" description="CTLH" evidence="10">
    <location>
        <begin position="389"/>
        <end position="446"/>
    </location>
</feature>
<dbReference type="GO" id="GO:0008270">
    <property type="term" value="F:zinc ion binding"/>
    <property type="evidence" value="ECO:0007669"/>
    <property type="project" value="UniProtKB-KW"/>
</dbReference>
<dbReference type="Pfam" id="PF10607">
    <property type="entry name" value="CTLH"/>
    <property type="match status" value="1"/>
</dbReference>
<dbReference type="PANTHER" id="PTHR12170:SF6">
    <property type="entry name" value="E3 UBIQUITIN-PROTEIN TRANSFERASE RMND5B"/>
    <property type="match status" value="1"/>
</dbReference>
<dbReference type="PANTHER" id="PTHR12170">
    <property type="entry name" value="MACROPHAGE ERYTHROBLAST ATTACHER-RELATED"/>
    <property type="match status" value="1"/>
</dbReference>
<evidence type="ECO:0000256" key="6">
    <source>
        <dbReference type="ARBA" id="ARBA00059500"/>
    </source>
</evidence>
<feature type="compositionally biased region" description="Low complexity" evidence="9">
    <location>
        <begin position="258"/>
        <end position="268"/>
    </location>
</feature>
<dbReference type="InterPro" id="IPR037681">
    <property type="entry name" value="RMD5B_dRING"/>
</dbReference>
<dbReference type="CDD" id="cd16795">
    <property type="entry name" value="dRING_RMD5B"/>
    <property type="match status" value="1"/>
</dbReference>
<evidence type="ECO:0000256" key="4">
    <source>
        <dbReference type="ARBA" id="ARBA00022771"/>
    </source>
</evidence>
<keyword evidence="5" id="KW-0862">Zinc</keyword>
<dbReference type="FunFam" id="3.30.40.10:FF:000143">
    <property type="entry name" value="Regulator of gluconeogenesis Rmd5"/>
    <property type="match status" value="1"/>
</dbReference>
<dbReference type="Proteomes" id="UP000694542">
    <property type="component" value="Chromosome 11"/>
</dbReference>
<name>A0A8C0S8P4_CANLF</name>
<reference evidence="12" key="1">
    <citation type="submission" date="2018-10" db="EMBL/GenBank/DDBJ databases">
        <title>De novo assembly of a Great Dane genome.</title>
        <authorList>
            <person name="Kidd J.M."/>
            <person name="Pendleton A.L."/>
            <person name="Shen F."/>
            <person name="Emery S."/>
        </authorList>
    </citation>
    <scope>NUCLEOTIDE SEQUENCE [LARGE SCALE GENOMIC DNA]</scope>
    <source>
        <strain evidence="12">Great Dane</strain>
    </source>
</reference>
<evidence type="ECO:0000256" key="9">
    <source>
        <dbReference type="SAM" id="MobiDB-lite"/>
    </source>
</evidence>
<dbReference type="AlphaFoldDB" id="A0A8C0S8P4"/>
<dbReference type="PROSITE" id="PS50896">
    <property type="entry name" value="LISH"/>
    <property type="match status" value="1"/>
</dbReference>
<feature type="compositionally biased region" description="Low complexity" evidence="9">
    <location>
        <begin position="155"/>
        <end position="174"/>
    </location>
</feature>
<dbReference type="InterPro" id="IPR027370">
    <property type="entry name" value="Znf-RING_euk"/>
</dbReference>
<feature type="region of interest" description="Disordered" evidence="9">
    <location>
        <begin position="135"/>
        <end position="174"/>
    </location>
</feature>
<sequence>MDRSGTGLGTRAAGVGEERTFQDHPLLPQDQRGATAGALKPWTSSTHWCRSGLSSLKGGREAGRAEGAVVSDFPEQGWAAGTRGGGHQARAPRRAAGGPVRFLPAPRDGRGSARSLGRHAGLPAAAALLRRRHCRRAGGKARRWAQSAGPRDGRPSAGPRVGGPRPAGLPRRLPVPLTEAPEVGVPAASRGEAPLAFWPAAAGGGPGASGRPTGARGRQLGRRPGPGPLRSPPPSGRRPSARGLLSPLPAGPGRDLRGAASARGVARAETSRPSAAWPGRALQGTPLSATLSLVMSQCCRKIKDTVQKLASDHKDIHSSVSRVGKAIDRNFDSEICGVVSDAVWDSREKQQQILQMAIVEHLYQQGMLSVAEELCQESTLNVDLDFKQPFLELNRILEALHEQDLGPALEWAVSHRQRLLELNSSLEFKLHRLHFIRLLAGGPEKQLEALSYARHFQPFARLHQREIQVMMGSLVYLRLGLEKSPYCHLLDNSHWAEICETFTRDACSLLGLSVESPLSVSFASGCVALPVLMNIKAVIEQRQCTGVWSHKDELPIEIELGMKCWYHSVFACPILRQQTSDSNPPIKLICGHVISRDALNKLINGGKLKCPYCPMEQNPADGKRIIF</sequence>
<dbReference type="SMART" id="SM00757">
    <property type="entry name" value="CRA"/>
    <property type="match status" value="1"/>
</dbReference>
<dbReference type="SMART" id="SM00668">
    <property type="entry name" value="CTLH"/>
    <property type="match status" value="1"/>
</dbReference>
<keyword evidence="3" id="KW-0479">Metal-binding</keyword>
<evidence type="ECO:0000313" key="12">
    <source>
        <dbReference type="Ensembl" id="ENSCAFP00040017454.1"/>
    </source>
</evidence>
<dbReference type="GO" id="GO:0061630">
    <property type="term" value="F:ubiquitin protein ligase activity"/>
    <property type="evidence" value="ECO:0007669"/>
    <property type="project" value="InterPro"/>
</dbReference>
<dbReference type="InterPro" id="IPR044063">
    <property type="entry name" value="ZF_RING_GID"/>
</dbReference>
<dbReference type="InterPro" id="IPR024964">
    <property type="entry name" value="CTLH/CRA"/>
</dbReference>
<evidence type="ECO:0000256" key="8">
    <source>
        <dbReference type="PROSITE-ProRule" id="PRU01215"/>
    </source>
</evidence>
<evidence type="ECO:0000259" key="11">
    <source>
        <dbReference type="PROSITE" id="PS51867"/>
    </source>
</evidence>
<dbReference type="Ensembl" id="ENSCAFT00040020120.1">
    <property type="protein sequence ID" value="ENSCAFP00040017454.1"/>
    <property type="gene ID" value="ENSCAFG00040010885.1"/>
</dbReference>
<dbReference type="GO" id="GO:0043161">
    <property type="term" value="P:proteasome-mediated ubiquitin-dependent protein catabolic process"/>
    <property type="evidence" value="ECO:0007669"/>
    <property type="project" value="InterPro"/>
</dbReference>
<feature type="domain" description="RING-Gid-type" evidence="11">
    <location>
        <begin position="572"/>
        <end position="613"/>
    </location>
</feature>
<protein>
    <submittedName>
        <fullName evidence="12">Required for meiotic nuclear division 5 homolog B</fullName>
    </submittedName>
</protein>
<feature type="region of interest" description="Disordered" evidence="9">
    <location>
        <begin position="77"/>
        <end position="117"/>
    </location>
</feature>
<feature type="zinc finger region" description="RING-Gid-type" evidence="8">
    <location>
        <begin position="572"/>
        <end position="613"/>
    </location>
</feature>
<feature type="region of interest" description="Disordered" evidence="9">
    <location>
        <begin position="197"/>
        <end position="280"/>
    </location>
</feature>
<comment type="subunit">
    <text evidence="7">Identified in the CTLH complex that contains GID4, RANBP9 and/or RANBP10, MKLN1, MAEA, RMND5A (or alternatively its paralog RMND5B), GID8, ARMC8, WDR26 and YPEL5. Within this complex, MAEA, RMND5A (or alternatively its paralog RMND5B), GID8, WDR26, and RANBP9 and/or RANBP10 form the catalytic core, while GID4, MKLN1, ARMC8 and YPEL5 have ancillary roles.</text>
</comment>
<keyword evidence="2" id="KW-0963">Cytoplasm</keyword>
<feature type="region of interest" description="Disordered" evidence="9">
    <location>
        <begin position="1"/>
        <end position="42"/>
    </location>
</feature>
<feature type="compositionally biased region" description="Low complexity" evidence="9">
    <location>
        <begin position="209"/>
        <end position="218"/>
    </location>
</feature>